<feature type="active site" description="Proton donor" evidence="3">
    <location>
        <position position="159"/>
    </location>
</feature>
<dbReference type="InterPro" id="IPR010905">
    <property type="entry name" value="Glyco_hydro_88"/>
</dbReference>
<proteinExistence type="inferred from homology"/>
<keyword evidence="1 5" id="KW-0378">Hydrolase</keyword>
<dbReference type="GO" id="GO:0052757">
    <property type="term" value="F:chondroitin hydrolase activity"/>
    <property type="evidence" value="ECO:0007669"/>
    <property type="project" value="TreeGrafter"/>
</dbReference>
<dbReference type="PATRIC" id="fig|1122147.4.peg.2205"/>
<dbReference type="InterPro" id="IPR008928">
    <property type="entry name" value="6-hairpin_glycosidase_sf"/>
</dbReference>
<sequence>MLEDKTRYIDTTPGWATAAWDKSLTKYQQMVPRIGSKIPYIPENGRYTDKGEDTYWWTNGFYAGLLWELYARTKDPQFKAAARVQADRLDEPLHGFVGLHHDVGFMWLHAGVADYRLTENEAGKVRGLIAANILEGRYNPTGRYLVSWNENRPGWVIIDSLMNINILYWASQVTGDLRFTQMAVAHADTVLANHLRPDGSVYHIVAFDPDTGAVADRPQGQGYAPESSWTRGQAWAIYGFALSYLHTGDPRYLAASKRVANYFLANTAAVGDEVVVDFRAPATPVYTDTSAAVIAANGLLLLGQVSDAGDQALYRDGGVRLLKHVTDNHTDFDPAADGIVQGATAMYHSAEERDVNMIYADFFYIEALLKLQNDPFLIW</sequence>
<dbReference type="Proteomes" id="UP000050949">
    <property type="component" value="Unassembled WGS sequence"/>
</dbReference>
<feature type="active site" description="Nucleophile" evidence="3">
    <location>
        <position position="102"/>
    </location>
</feature>
<dbReference type="Pfam" id="PF07470">
    <property type="entry name" value="Glyco_hydro_88"/>
    <property type="match status" value="1"/>
</dbReference>
<evidence type="ECO:0000256" key="3">
    <source>
        <dbReference type="PIRSR" id="PIRSR610905-1"/>
    </source>
</evidence>
<evidence type="ECO:0000313" key="6">
    <source>
        <dbReference type="Proteomes" id="UP000050949"/>
    </source>
</evidence>
<dbReference type="EMBL" id="AZFW01000037">
    <property type="protein sequence ID" value="KRM28042.1"/>
    <property type="molecule type" value="Genomic_DNA"/>
</dbReference>
<dbReference type="PANTHER" id="PTHR36845">
    <property type="entry name" value="HYDROLASE, PUTATIVE (AFU_ORTHOLOGUE AFUA_7G05090)-RELATED"/>
    <property type="match status" value="1"/>
</dbReference>
<accession>A0A0R1XCX3</accession>
<evidence type="ECO:0000256" key="1">
    <source>
        <dbReference type="ARBA" id="ARBA00022801"/>
    </source>
</evidence>
<evidence type="ECO:0000256" key="4">
    <source>
        <dbReference type="PIRSR" id="PIRSR610905-2"/>
    </source>
</evidence>
<dbReference type="RefSeq" id="WP_081674820.1">
    <property type="nucleotide sequence ID" value="NZ_AUEH01000026.1"/>
</dbReference>
<dbReference type="Gene3D" id="1.50.10.10">
    <property type="match status" value="1"/>
</dbReference>
<dbReference type="eggNOG" id="COG1331">
    <property type="taxonomic scope" value="Bacteria"/>
</dbReference>
<organism evidence="5 6">
    <name type="scientific">Schleiferilactobacillus harbinensis DSM 16991</name>
    <dbReference type="NCBI Taxonomy" id="1122147"/>
    <lineage>
        <taxon>Bacteria</taxon>
        <taxon>Bacillati</taxon>
        <taxon>Bacillota</taxon>
        <taxon>Bacilli</taxon>
        <taxon>Lactobacillales</taxon>
        <taxon>Lactobacillaceae</taxon>
        <taxon>Schleiferilactobacillus</taxon>
    </lineage>
</organism>
<feature type="binding site" evidence="4">
    <location>
        <position position="231"/>
    </location>
    <ligand>
        <name>substrate</name>
    </ligand>
</feature>
<dbReference type="SUPFAM" id="SSF48208">
    <property type="entry name" value="Six-hairpin glycosidases"/>
    <property type="match status" value="1"/>
</dbReference>
<evidence type="ECO:0000313" key="5">
    <source>
        <dbReference type="EMBL" id="KRM28042.1"/>
    </source>
</evidence>
<feature type="binding site" evidence="4">
    <location>
        <position position="235"/>
    </location>
    <ligand>
        <name>substrate</name>
    </ligand>
</feature>
<reference evidence="5 6" key="1">
    <citation type="journal article" date="2015" name="Genome Announc.">
        <title>Expanding the biotechnology potential of lactobacilli through comparative genomics of 213 strains and associated genera.</title>
        <authorList>
            <person name="Sun Z."/>
            <person name="Harris H.M."/>
            <person name="McCann A."/>
            <person name="Guo C."/>
            <person name="Argimon S."/>
            <person name="Zhang W."/>
            <person name="Yang X."/>
            <person name="Jeffery I.B."/>
            <person name="Cooney J.C."/>
            <person name="Kagawa T.F."/>
            <person name="Liu W."/>
            <person name="Song Y."/>
            <person name="Salvetti E."/>
            <person name="Wrobel A."/>
            <person name="Rasinkangas P."/>
            <person name="Parkhill J."/>
            <person name="Rea M.C."/>
            <person name="O'Sullivan O."/>
            <person name="Ritari J."/>
            <person name="Douillard F.P."/>
            <person name="Paul Ross R."/>
            <person name="Yang R."/>
            <person name="Briner A.E."/>
            <person name="Felis G.E."/>
            <person name="de Vos W.M."/>
            <person name="Barrangou R."/>
            <person name="Klaenhammer T.R."/>
            <person name="Caufield P.W."/>
            <person name="Cui Y."/>
            <person name="Zhang H."/>
            <person name="O'Toole P.W."/>
        </authorList>
    </citation>
    <scope>NUCLEOTIDE SEQUENCE [LARGE SCALE GENOMIC DNA]</scope>
    <source>
        <strain evidence="5 6">DSM 16991</strain>
    </source>
</reference>
<dbReference type="InterPro" id="IPR012341">
    <property type="entry name" value="6hp_glycosidase-like_sf"/>
</dbReference>
<feature type="binding site" evidence="4">
    <location>
        <position position="102"/>
    </location>
    <ligand>
        <name>substrate</name>
    </ligand>
</feature>
<comment type="caution">
    <text evidence="5">The sequence shown here is derived from an EMBL/GenBank/DDBJ whole genome shotgun (WGS) entry which is preliminary data.</text>
</comment>
<protein>
    <submittedName>
        <fullName evidence="5">Glucuronyl hydrolase</fullName>
    </submittedName>
</protein>
<dbReference type="InterPro" id="IPR052369">
    <property type="entry name" value="UG_Glycosaminoglycan_Hydrolase"/>
</dbReference>
<dbReference type="PANTHER" id="PTHR36845:SF1">
    <property type="entry name" value="HYDROLASE, PUTATIVE (AFU_ORTHOLOGUE AFUA_7G05090)-RELATED"/>
    <property type="match status" value="1"/>
</dbReference>
<evidence type="ECO:0000256" key="2">
    <source>
        <dbReference type="ARBA" id="ARBA00038358"/>
    </source>
</evidence>
<feature type="binding site" evidence="4">
    <location>
        <position position="349"/>
    </location>
    <ligand>
        <name>substrate</name>
    </ligand>
</feature>
<dbReference type="AlphaFoldDB" id="A0A0R1XCX3"/>
<name>A0A0R1XCX3_9LACO</name>
<dbReference type="GO" id="GO:0000272">
    <property type="term" value="P:polysaccharide catabolic process"/>
    <property type="evidence" value="ECO:0007669"/>
    <property type="project" value="TreeGrafter"/>
</dbReference>
<gene>
    <name evidence="5" type="ORF">FC91_GL002132</name>
</gene>
<feature type="binding site" evidence="4">
    <location>
        <position position="159"/>
    </location>
    <ligand>
        <name>substrate</name>
    </ligand>
</feature>
<comment type="similarity">
    <text evidence="2">Belongs to the glycosyl hydrolase 88 family.</text>
</comment>